<dbReference type="Proteomes" id="UP000616885">
    <property type="component" value="Unassembled WGS sequence"/>
</dbReference>
<name>A0A8H7N0B4_BIOOC</name>
<dbReference type="Gene3D" id="1.10.1200.10">
    <property type="entry name" value="ACP-like"/>
    <property type="match status" value="1"/>
</dbReference>
<evidence type="ECO:0000256" key="1">
    <source>
        <dbReference type="ARBA" id="ARBA00022679"/>
    </source>
</evidence>
<feature type="compositionally biased region" description="Low complexity" evidence="2">
    <location>
        <begin position="374"/>
        <end position="393"/>
    </location>
</feature>
<dbReference type="InterPro" id="IPR042099">
    <property type="entry name" value="ANL_N_sf"/>
</dbReference>
<comment type="caution">
    <text evidence="4">The sequence shown here is derived from an EMBL/GenBank/DDBJ whole genome shotgun (WGS) entry which is preliminary data.</text>
</comment>
<dbReference type="Pfam" id="PF02458">
    <property type="entry name" value="Transferase"/>
    <property type="match status" value="1"/>
</dbReference>
<dbReference type="InterPro" id="IPR004875">
    <property type="entry name" value="DDE_SF_endonuclease_dom"/>
</dbReference>
<dbReference type="Pfam" id="PF00501">
    <property type="entry name" value="AMP-binding"/>
    <property type="match status" value="1"/>
</dbReference>
<feature type="region of interest" description="Disordered" evidence="2">
    <location>
        <begin position="369"/>
        <end position="419"/>
    </location>
</feature>
<dbReference type="Gene3D" id="3.40.50.12780">
    <property type="entry name" value="N-terminal domain of ligase-like"/>
    <property type="match status" value="1"/>
</dbReference>
<dbReference type="InterPro" id="IPR020845">
    <property type="entry name" value="AMP-binding_CS"/>
</dbReference>
<dbReference type="SUPFAM" id="SSF56801">
    <property type="entry name" value="Acetyl-CoA synthetase-like"/>
    <property type="match status" value="1"/>
</dbReference>
<keyword evidence="1" id="KW-0808">Transferase</keyword>
<feature type="domain" description="Carrier" evidence="3">
    <location>
        <begin position="1007"/>
        <end position="1086"/>
    </location>
</feature>
<evidence type="ECO:0000256" key="2">
    <source>
        <dbReference type="SAM" id="MobiDB-lite"/>
    </source>
</evidence>
<dbReference type="InterPro" id="IPR023213">
    <property type="entry name" value="CAT-like_dom_sf"/>
</dbReference>
<dbReference type="InterPro" id="IPR009081">
    <property type="entry name" value="PP-bd_ACP"/>
</dbReference>
<evidence type="ECO:0000313" key="5">
    <source>
        <dbReference type="Proteomes" id="UP000616885"/>
    </source>
</evidence>
<dbReference type="GO" id="GO:0016740">
    <property type="term" value="F:transferase activity"/>
    <property type="evidence" value="ECO:0007669"/>
    <property type="project" value="UniProtKB-KW"/>
</dbReference>
<dbReference type="Pfam" id="PF03184">
    <property type="entry name" value="DDE_1"/>
    <property type="match status" value="1"/>
</dbReference>
<evidence type="ECO:0000259" key="3">
    <source>
        <dbReference type="PROSITE" id="PS50075"/>
    </source>
</evidence>
<evidence type="ECO:0000313" key="4">
    <source>
        <dbReference type="EMBL" id="KAF9742466.1"/>
    </source>
</evidence>
<dbReference type="PANTHER" id="PTHR37285">
    <property type="entry name" value="SPORE WALL MATURATION PROTEIN DIT1"/>
    <property type="match status" value="1"/>
</dbReference>
<dbReference type="Pfam" id="PF22664">
    <property type="entry name" value="TRI-like_N"/>
    <property type="match status" value="1"/>
</dbReference>
<proteinExistence type="predicted"/>
<dbReference type="Pfam" id="PF23562">
    <property type="entry name" value="AMP-binding_C_3"/>
    <property type="match status" value="1"/>
</dbReference>
<dbReference type="PROSITE" id="PS50075">
    <property type="entry name" value="CARRIER"/>
    <property type="match status" value="1"/>
</dbReference>
<reference evidence="4" key="1">
    <citation type="submission" date="2020-10" db="EMBL/GenBank/DDBJ databases">
        <title>High-Quality Genome Resource of Clonostachys rosea strain S41 by Oxford Nanopore Long-Read Sequencing.</title>
        <authorList>
            <person name="Wang H."/>
        </authorList>
    </citation>
    <scope>NUCLEOTIDE SEQUENCE</scope>
    <source>
        <strain evidence="4">S41</strain>
    </source>
</reference>
<feature type="compositionally biased region" description="Basic and acidic residues" evidence="2">
    <location>
        <begin position="1341"/>
        <end position="1354"/>
    </location>
</feature>
<organism evidence="4 5">
    <name type="scientific">Bionectria ochroleuca</name>
    <name type="common">Gliocladium roseum</name>
    <dbReference type="NCBI Taxonomy" id="29856"/>
    <lineage>
        <taxon>Eukaryota</taxon>
        <taxon>Fungi</taxon>
        <taxon>Dikarya</taxon>
        <taxon>Ascomycota</taxon>
        <taxon>Pezizomycotina</taxon>
        <taxon>Sordariomycetes</taxon>
        <taxon>Hypocreomycetidae</taxon>
        <taxon>Hypocreales</taxon>
        <taxon>Bionectriaceae</taxon>
        <taxon>Clonostachys</taxon>
    </lineage>
</organism>
<dbReference type="Gene3D" id="3.30.559.10">
    <property type="entry name" value="Chloramphenicol acetyltransferase-like domain"/>
    <property type="match status" value="2"/>
</dbReference>
<dbReference type="PANTHER" id="PTHR37285:SF5">
    <property type="entry name" value="SPORE WALL MATURATION PROTEIN DIT1"/>
    <property type="match status" value="1"/>
</dbReference>
<accession>A0A8H7N0B4</accession>
<dbReference type="InterPro" id="IPR036736">
    <property type="entry name" value="ACP-like_sf"/>
</dbReference>
<gene>
    <name evidence="4" type="ORF">IM811_009489</name>
</gene>
<feature type="compositionally biased region" description="Low complexity" evidence="2">
    <location>
        <begin position="405"/>
        <end position="416"/>
    </location>
</feature>
<dbReference type="InterPro" id="IPR007817">
    <property type="entry name" value="Isocyanide_synthase_DIT1"/>
</dbReference>
<feature type="region of interest" description="Disordered" evidence="2">
    <location>
        <begin position="1339"/>
        <end position="1358"/>
    </location>
</feature>
<dbReference type="Pfam" id="PF00550">
    <property type="entry name" value="PP-binding"/>
    <property type="match status" value="1"/>
</dbReference>
<dbReference type="EMBL" id="JADCTT010000021">
    <property type="protein sequence ID" value="KAF9742466.1"/>
    <property type="molecule type" value="Genomic_DNA"/>
</dbReference>
<dbReference type="InterPro" id="IPR054710">
    <property type="entry name" value="Tri101-like_N"/>
</dbReference>
<dbReference type="GO" id="GO:0003676">
    <property type="term" value="F:nucleic acid binding"/>
    <property type="evidence" value="ECO:0007669"/>
    <property type="project" value="InterPro"/>
</dbReference>
<dbReference type="Pfam" id="PF05141">
    <property type="entry name" value="DIT1_PvcA"/>
    <property type="match status" value="1"/>
</dbReference>
<protein>
    <recommendedName>
        <fullName evidence="3">Carrier domain-containing protein</fullName>
    </recommendedName>
</protein>
<dbReference type="PROSITE" id="PS00455">
    <property type="entry name" value="AMP_BINDING"/>
    <property type="match status" value="1"/>
</dbReference>
<dbReference type="InterPro" id="IPR000873">
    <property type="entry name" value="AMP-dep_synth/lig_dom"/>
</dbReference>
<sequence>MDPRLNLMGSPDTSLFDDDVMDVSRLVLDIVFDYALNKFDDSRDRLEVGADLFTSVIAQYVAEDKQIEACLPAFPFKSANKVYKVFGDLPDKAEELALERLNSMCERIQAVTHLAAKSPSSQMASHTMVNLLSISDRDTWAYGDALEKMARKKKFHSIAFSKMSDLIDIKLPENLREITYVANCTTFRRLLLNKYGRADLDIDNEIATNPDTKLTYLGYKRFLESDLKYIFPRGAERTANGYRRECKYLAKQMLIRGYAYAGAVKDAYPNHLRLSIHESIGFNKVSVCLLNTRTGFTTPWHCSVAQLASGEWISAPMGEFSRDDRLEIVYEDGHPSYFKEKPQNTLAITESTASYLQVARPVSASGYLSGTSTPGSISRAGSPAPSSALSSRGTSPIRLSPSMFTRSTRSLSSAARGRSHSILSEIETEEPPVFNLSNPEIVIEDDTSGIQPLKVEDAATPEPYGRRLIPQIMDELAAVQPERIVFSLATLSGNTLEQKHISARTFTKAVDKTAWWLHSQVGKPDSIQPVGYIGPHDLRHILLTYACVKAGYAALYLSPKNNTEGALAVLEATKCNIWVNAREMTPVPLVKEFLAKRDMRVLELPSLDALLETDNTVPFLYEKTFAEAINDPFCFLHTSGTTGVPKPIPWSHGLIGTMDAIRLLPSVEGDNGLRPWTDNWKAGDKIYSSFPMSHGAGIIMDILMPALFNLQCILGPANILPNINLIEHLAENAQIDIWSMVPSLVDELGETPEVLAKFKPSKFICASGGPVSPVSAGKVNEVIRVLNLTGTTEGLFIGNLVPAREDWFCFCFHPYSGFEFKQLEDDTFEHWVHRNEQWPLFQGIFHTFPDKDSINFKDLYMKHPTKPGLWAFKGRSDDLVVLSNGYKISPLETEALVTTHPAIEGCLIFGTGKPQAGLLIELKDPSNKTDELIDSIWETVKNANSLSRHKNQLLKDFVTFSEADKPFIRTDKRTVKRAATLALYADYIERFYDSRSDETGHSFTVDLGSEQSVQACIRDILSPSLPEAKEAPVDMDLFALGLDSLGVFACIKTLRSATGLGEKIATRHVYANPTIGGLASIVARIAADLKASSEASLSGKPVDEKASRLNDMIAQHKARQSFRLNPFDYVNPNHGMGLVFYFPIQKGVSNEQVFSSLQKGLNRTFDMIPALGGKIMNASEQEIGYTKGDLCVTIPPPSMASSVHNRLVYKDLSKVLPSFDKLRDSGFAPSAFPDSLVLREDPFPQMPADIFVGQANFIEGGCILAVDLNHTCLDGLGVMITIKAWAENCRYLQGDQSALCEWYDPESFNHSLPEIIHEQEGWVKPLSEIDPGTWNYLPFHPPEENKTSENKTPKEGSLPPRLEYPLHPIWPLPQAERRLKTSMFLITAEKLALMKQDVMVDPQAKGVISSISDIVQAFFWRAAIRARYHVAKNIRKQIFSPEELSILELPTDTRPVFSSLLPSTYMGSTLILNRSSMPVETLCSPDTSIGQVAYLLRQSAARITPTVVHDAFTILKSLPDHTRFSTANMGTEHMHAMISNMMLFPMDEVNFGEQLFANAGSPESIRPQLDRGSGRFRFLLILPFTKDGGVELVLGTHPEELEMFNADAEFTKYAKLFNIARVTLAGRLKAAQPRRNIAARTQKLSSIQEEVFVESALGEEETERAPRHRQITQFVSLFLTSGSADSHIAVTVADATGWVISVECGSAGGRAPDSVNIFTGNRWVNAKILPKWLCKVFIPQTRPRKALQWRILVVDGHAAHITSSFIYEAWINRIYVLYLPANTTHVPQPLDVGVLSPLKAAFREATQASSSSDTTAAIQKKRFSTVHRDARTAAIIARDLRAGLKVTGLWPFDPDGSSKQLW</sequence>
<dbReference type="SUPFAM" id="SSF47336">
    <property type="entry name" value="ACP-like"/>
    <property type="match status" value="1"/>
</dbReference>